<reference evidence="3" key="1">
    <citation type="submission" date="2020-02" db="EMBL/GenBank/DDBJ databases">
        <title>Genomic and physiological characterization of two novel Nitrospinaceae genera.</title>
        <authorList>
            <person name="Mueller A.J."/>
            <person name="Jung M.-Y."/>
            <person name="Strachan C.R."/>
            <person name="Herbold C.W."/>
            <person name="Kirkegaard R.H."/>
            <person name="Daims H."/>
        </authorList>
    </citation>
    <scope>NUCLEOTIDE SEQUENCE [LARGE SCALE GENOMIC DNA]</scope>
</reference>
<dbReference type="NCBIfam" id="TIGR00254">
    <property type="entry name" value="GGDEF"/>
    <property type="match status" value="1"/>
</dbReference>
<name>A0A7T0C0Y5_9BACT</name>
<dbReference type="AlphaFoldDB" id="A0A7T0C0Y5"/>
<dbReference type="Gene3D" id="3.30.450.40">
    <property type="match status" value="1"/>
</dbReference>
<accession>A0A7T0C0Y5</accession>
<evidence type="ECO:0000313" key="2">
    <source>
        <dbReference type="EMBL" id="QPJ64554.1"/>
    </source>
</evidence>
<organism evidence="2 3">
    <name type="scientific">Candidatus Nitrohelix vancouverensis</name>
    <dbReference type="NCBI Taxonomy" id="2705534"/>
    <lineage>
        <taxon>Bacteria</taxon>
        <taxon>Pseudomonadati</taxon>
        <taxon>Nitrospinota/Tectimicrobiota group</taxon>
        <taxon>Nitrospinota</taxon>
        <taxon>Nitrospinia</taxon>
        <taxon>Nitrospinales</taxon>
        <taxon>Nitrospinaceae</taxon>
        <taxon>Candidatus Nitrohelix</taxon>
    </lineage>
</organism>
<dbReference type="PROSITE" id="PS50887">
    <property type="entry name" value="GGDEF"/>
    <property type="match status" value="1"/>
</dbReference>
<dbReference type="InterPro" id="IPR029787">
    <property type="entry name" value="Nucleotide_cyclase"/>
</dbReference>
<dbReference type="InterPro" id="IPR043128">
    <property type="entry name" value="Rev_trsase/Diguanyl_cyclase"/>
</dbReference>
<evidence type="ECO:0000313" key="3">
    <source>
        <dbReference type="Proteomes" id="UP000594464"/>
    </source>
</evidence>
<dbReference type="Pfam" id="PF00990">
    <property type="entry name" value="GGDEF"/>
    <property type="match status" value="1"/>
</dbReference>
<dbReference type="SUPFAM" id="SSF55073">
    <property type="entry name" value="Nucleotide cyclase"/>
    <property type="match status" value="1"/>
</dbReference>
<dbReference type="PANTHER" id="PTHR38765">
    <property type="entry name" value="DUF484 DOMAIN-CONTAINING PROTEIN"/>
    <property type="match status" value="1"/>
</dbReference>
<dbReference type="EMBL" id="CP048620">
    <property type="protein sequence ID" value="QPJ64554.1"/>
    <property type="molecule type" value="Genomic_DNA"/>
</dbReference>
<dbReference type="KEGG" id="nva:G3M78_03750"/>
<dbReference type="SMART" id="SM00267">
    <property type="entry name" value="GGDEF"/>
    <property type="match status" value="1"/>
</dbReference>
<dbReference type="CDD" id="cd01949">
    <property type="entry name" value="GGDEF"/>
    <property type="match status" value="1"/>
</dbReference>
<gene>
    <name evidence="2" type="ORF">G3M78_03750</name>
</gene>
<dbReference type="Gene3D" id="3.30.70.270">
    <property type="match status" value="1"/>
</dbReference>
<protein>
    <submittedName>
        <fullName evidence="2">DUF484 family protein</fullName>
    </submittedName>
</protein>
<dbReference type="SUPFAM" id="SSF55781">
    <property type="entry name" value="GAF domain-like"/>
    <property type="match status" value="1"/>
</dbReference>
<evidence type="ECO:0000259" key="1">
    <source>
        <dbReference type="PROSITE" id="PS50887"/>
    </source>
</evidence>
<sequence length="409" mass="45943">MNKDQIAIYINEHPEFFNEYPELLRKIKAIDESDLPIEPLNTLSIADRIIKRVHDDKAHLKNKLEWFVEVAEANEKIHEHLYEIERAILSTVHLDEMVEQLKVEITRRFEIIAVRIYLADGADHFMEYKLKESYPGGINGTLRFFDKNAAADLFNGELKPILHGEVKGDSKVFVEAEEKEAIKSEALIPIILGGEAVGVIGLGSARENHFYDGLRTDYLERMAEKIGIAMGNILLIDRLRRKQTVTDKQTGLYASSYLEPSLQREFEIATTQGKPLSCLKLHIDYFLSLLESFGEAEGEKILQDFAKILTEKCKSYGIVFRIDIGEFIVLLPGADAEAAQKFAETVRSALGPLRYPHLKGYEFPTISVGIATFPHSEMKAPNDLILLASKGLADALEEGGNRLILAATG</sequence>
<dbReference type="Pfam" id="PF04340">
    <property type="entry name" value="DUF484"/>
    <property type="match status" value="1"/>
</dbReference>
<dbReference type="InterPro" id="IPR029016">
    <property type="entry name" value="GAF-like_dom_sf"/>
</dbReference>
<dbReference type="Proteomes" id="UP000594464">
    <property type="component" value="Chromosome"/>
</dbReference>
<dbReference type="PANTHER" id="PTHR38765:SF1">
    <property type="entry name" value="DUF484 DOMAIN-CONTAINING PROTEIN"/>
    <property type="match status" value="1"/>
</dbReference>
<feature type="domain" description="GGDEF" evidence="1">
    <location>
        <begin position="274"/>
        <end position="408"/>
    </location>
</feature>
<dbReference type="InterPro" id="IPR007435">
    <property type="entry name" value="DUF484"/>
</dbReference>
<dbReference type="InterPro" id="IPR000160">
    <property type="entry name" value="GGDEF_dom"/>
</dbReference>
<proteinExistence type="predicted"/>